<evidence type="ECO:0000313" key="1">
    <source>
        <dbReference type="EMBL" id="CBI11545.1"/>
    </source>
</evidence>
<sequence length="74" mass="8460">MANQSTETVSIEQLGRAIRRCSEAHPEFALRQRLHPDAGLLCEALADMNWRKLDLVSRSVFQDEHKAALDRWIG</sequence>
<reference evidence="1" key="1">
    <citation type="submission" date="2009-10" db="EMBL/GenBank/DDBJ databases">
        <title>Diversity of trophic interactions inside an arsenic-rich microbial ecosystem.</title>
        <authorList>
            <person name="Bertin P.N."/>
            <person name="Heinrich-Salmeron A."/>
            <person name="Pelletier E."/>
            <person name="Goulhen-Chollet F."/>
            <person name="Arsene-Ploetze F."/>
            <person name="Gallien S."/>
            <person name="Calteau A."/>
            <person name="Vallenet D."/>
            <person name="Casiot C."/>
            <person name="Chane-Woon-Ming B."/>
            <person name="Giloteaux L."/>
            <person name="Barakat M."/>
            <person name="Bonnefoy V."/>
            <person name="Bruneel O."/>
            <person name="Chandler M."/>
            <person name="Cleiss J."/>
            <person name="Duran R."/>
            <person name="Elbaz-Poulichet F."/>
            <person name="Fonknechten N."/>
            <person name="Lauga B."/>
            <person name="Mornico D."/>
            <person name="Ortet P."/>
            <person name="Schaeffer C."/>
            <person name="Siguier P."/>
            <person name="Alexander Thil Smith A."/>
            <person name="Van Dorsselaer A."/>
            <person name="Weissenbach J."/>
            <person name="Medigue C."/>
            <person name="Le Paslier D."/>
        </authorList>
    </citation>
    <scope>NUCLEOTIDE SEQUENCE</scope>
</reference>
<dbReference type="AlphaFoldDB" id="E6QWC2"/>
<gene>
    <name evidence="1" type="ORF">CARN7_2378</name>
</gene>
<comment type="caution">
    <text evidence="1">The sequence shown here is derived from an EMBL/GenBank/DDBJ whole genome shotgun (WGS) entry which is preliminary data.</text>
</comment>
<accession>E6QWC2</accession>
<organism evidence="1">
    <name type="scientific">mine drainage metagenome</name>
    <dbReference type="NCBI Taxonomy" id="410659"/>
    <lineage>
        <taxon>unclassified sequences</taxon>
        <taxon>metagenomes</taxon>
        <taxon>ecological metagenomes</taxon>
    </lineage>
</organism>
<name>E6QWC2_9ZZZZ</name>
<proteinExistence type="predicted"/>
<protein>
    <submittedName>
        <fullName evidence="1">Uncharacterized protein</fullName>
    </submittedName>
</protein>
<dbReference type="EMBL" id="CABR01000150">
    <property type="protein sequence ID" value="CBI11545.1"/>
    <property type="molecule type" value="Genomic_DNA"/>
</dbReference>